<organism evidence="3 4">
    <name type="scientific">Characodon lateralis</name>
    <dbReference type="NCBI Taxonomy" id="208331"/>
    <lineage>
        <taxon>Eukaryota</taxon>
        <taxon>Metazoa</taxon>
        <taxon>Chordata</taxon>
        <taxon>Craniata</taxon>
        <taxon>Vertebrata</taxon>
        <taxon>Euteleostomi</taxon>
        <taxon>Actinopterygii</taxon>
        <taxon>Neopterygii</taxon>
        <taxon>Teleostei</taxon>
        <taxon>Neoteleostei</taxon>
        <taxon>Acanthomorphata</taxon>
        <taxon>Ovalentaria</taxon>
        <taxon>Atherinomorphae</taxon>
        <taxon>Cyprinodontiformes</taxon>
        <taxon>Goodeidae</taxon>
        <taxon>Characodon</taxon>
    </lineage>
</organism>
<dbReference type="Proteomes" id="UP001352852">
    <property type="component" value="Unassembled WGS sequence"/>
</dbReference>
<dbReference type="EMBL" id="JAHUTJ010043376">
    <property type="protein sequence ID" value="MED6281572.1"/>
    <property type="molecule type" value="Genomic_DNA"/>
</dbReference>
<dbReference type="InterPro" id="IPR001791">
    <property type="entry name" value="Laminin_G"/>
</dbReference>
<accession>A0ABU7E347</accession>
<dbReference type="SMART" id="SM00282">
    <property type="entry name" value="LamG"/>
    <property type="match status" value="1"/>
</dbReference>
<dbReference type="Gene3D" id="2.60.120.200">
    <property type="match status" value="1"/>
</dbReference>
<dbReference type="InterPro" id="IPR013320">
    <property type="entry name" value="ConA-like_dom_sf"/>
</dbReference>
<feature type="domain" description="Laminin G" evidence="2">
    <location>
        <begin position="1"/>
        <end position="194"/>
    </location>
</feature>
<proteinExistence type="predicted"/>
<sequence>MSSKYVTHLVRKVRVSSFCTYWSSGGGPYYICVRKHFPKRNTTSELIGGTPSLKINHGSGTLVLQLTNVRVNDRRWHRLDVRSNSKEVRLTLDRCFSAIVMEAEGVESWVMTEDRSSCEIRGVTPNRDKYLNVSHVLQLGGVNENISYEYPQLQHKHYTGCIRNLIVDSKWVVGKLVLISNSLWAGGGVHPGQVANPSQATHTHSHT</sequence>
<evidence type="ECO:0000313" key="4">
    <source>
        <dbReference type="Proteomes" id="UP001352852"/>
    </source>
</evidence>
<reference evidence="3 4" key="1">
    <citation type="submission" date="2021-06" db="EMBL/GenBank/DDBJ databases">
        <authorList>
            <person name="Palmer J.M."/>
        </authorList>
    </citation>
    <scope>NUCLEOTIDE SEQUENCE [LARGE SCALE GENOMIC DNA]</scope>
    <source>
        <strain evidence="3 4">CL_MEX2019</strain>
        <tissue evidence="3">Muscle</tissue>
    </source>
</reference>
<evidence type="ECO:0000259" key="2">
    <source>
        <dbReference type="PROSITE" id="PS50025"/>
    </source>
</evidence>
<gene>
    <name evidence="3" type="ORF">CHARACLAT_022973</name>
</gene>
<comment type="caution">
    <text evidence="3">The sequence shown here is derived from an EMBL/GenBank/DDBJ whole genome shotgun (WGS) entry which is preliminary data.</text>
</comment>
<evidence type="ECO:0000256" key="1">
    <source>
        <dbReference type="PROSITE-ProRule" id="PRU00122"/>
    </source>
</evidence>
<name>A0ABU7E347_9TELE</name>
<dbReference type="SUPFAM" id="SSF49899">
    <property type="entry name" value="Concanavalin A-like lectins/glucanases"/>
    <property type="match status" value="1"/>
</dbReference>
<evidence type="ECO:0000313" key="3">
    <source>
        <dbReference type="EMBL" id="MED6281572.1"/>
    </source>
</evidence>
<protein>
    <recommendedName>
        <fullName evidence="2">Laminin G domain-containing protein</fullName>
    </recommendedName>
</protein>
<comment type="caution">
    <text evidence="1">Lacks conserved residue(s) required for the propagation of feature annotation.</text>
</comment>
<keyword evidence="4" id="KW-1185">Reference proteome</keyword>
<dbReference type="Pfam" id="PF02210">
    <property type="entry name" value="Laminin_G_2"/>
    <property type="match status" value="1"/>
</dbReference>
<dbReference type="PROSITE" id="PS50025">
    <property type="entry name" value="LAM_G_DOMAIN"/>
    <property type="match status" value="1"/>
</dbReference>
<dbReference type="CDD" id="cd00110">
    <property type="entry name" value="LamG"/>
    <property type="match status" value="1"/>
</dbReference>